<dbReference type="InterPro" id="IPR025597">
    <property type="entry name" value="DUF4345"/>
</dbReference>
<feature type="transmembrane region" description="Helical" evidence="1">
    <location>
        <begin position="87"/>
        <end position="108"/>
    </location>
</feature>
<organism evidence="2 3">
    <name type="scientific">Fusarium flagelliforme</name>
    <dbReference type="NCBI Taxonomy" id="2675880"/>
    <lineage>
        <taxon>Eukaryota</taxon>
        <taxon>Fungi</taxon>
        <taxon>Dikarya</taxon>
        <taxon>Ascomycota</taxon>
        <taxon>Pezizomycotina</taxon>
        <taxon>Sordariomycetes</taxon>
        <taxon>Hypocreomycetidae</taxon>
        <taxon>Hypocreales</taxon>
        <taxon>Nectriaceae</taxon>
        <taxon>Fusarium</taxon>
        <taxon>Fusarium incarnatum-equiseti species complex</taxon>
    </lineage>
</organism>
<reference evidence="2 3" key="1">
    <citation type="journal article" date="2018" name="PLoS Pathog.">
        <title>Evolution of structural diversity of trichothecenes, a family of toxins produced by plant pathogenic and entomopathogenic fungi.</title>
        <authorList>
            <person name="Proctor R.H."/>
            <person name="McCormick S.P."/>
            <person name="Kim H.S."/>
            <person name="Cardoza R.E."/>
            <person name="Stanley A.M."/>
            <person name="Lindo L."/>
            <person name="Kelly A."/>
            <person name="Brown D.W."/>
            <person name="Lee T."/>
            <person name="Vaughan M.M."/>
            <person name="Alexander N.J."/>
            <person name="Busman M."/>
            <person name="Gutierrez S."/>
        </authorList>
    </citation>
    <scope>NUCLEOTIDE SEQUENCE [LARGE SCALE GENOMIC DNA]</scope>
    <source>
        <strain evidence="2 3">NRRL 13405</strain>
    </source>
</reference>
<feature type="transmembrane region" description="Helical" evidence="1">
    <location>
        <begin position="57"/>
        <end position="75"/>
    </location>
</feature>
<keyword evidence="1" id="KW-0812">Transmembrane</keyword>
<dbReference type="OrthoDB" id="5085654at2759"/>
<evidence type="ECO:0000313" key="3">
    <source>
        <dbReference type="Proteomes" id="UP000265631"/>
    </source>
</evidence>
<evidence type="ECO:0000256" key="1">
    <source>
        <dbReference type="SAM" id="Phobius"/>
    </source>
</evidence>
<dbReference type="AlphaFoldDB" id="A0A395MXP6"/>
<keyword evidence="1" id="KW-1133">Transmembrane helix</keyword>
<protein>
    <recommendedName>
        <fullName evidence="4">Integral membrane protein</fullName>
    </recommendedName>
</protein>
<evidence type="ECO:0008006" key="4">
    <source>
        <dbReference type="Google" id="ProtNLM"/>
    </source>
</evidence>
<comment type="caution">
    <text evidence="2">The sequence shown here is derived from an EMBL/GenBank/DDBJ whole genome shotgun (WGS) entry which is preliminary data.</text>
</comment>
<dbReference type="Proteomes" id="UP000265631">
    <property type="component" value="Unassembled WGS sequence"/>
</dbReference>
<evidence type="ECO:0000313" key="2">
    <source>
        <dbReference type="EMBL" id="RFN52684.1"/>
    </source>
</evidence>
<accession>A0A395MXP6</accession>
<name>A0A395MXP6_9HYPO</name>
<keyword evidence="3" id="KW-1185">Reference proteome</keyword>
<dbReference type="Pfam" id="PF14248">
    <property type="entry name" value="DUF4345"/>
    <property type="match status" value="1"/>
</dbReference>
<sequence length="136" mass="15168">MSESTSLQYTPIILKAASVFFIYAGAEHVVRGINKYLTIEEQEKLPSKTVAFMDSQYRFLGGIFIGFGVAVAWTVSNIPAYWIPLKILLGAMMLGGVGRAVSAAVYGWKPTWTRQATINELIIPPALYWFGIRKYI</sequence>
<gene>
    <name evidence="2" type="ORF">FIE12Z_3027</name>
</gene>
<dbReference type="EMBL" id="PXXK01000061">
    <property type="protein sequence ID" value="RFN52684.1"/>
    <property type="molecule type" value="Genomic_DNA"/>
</dbReference>
<proteinExistence type="predicted"/>
<keyword evidence="1" id="KW-0472">Membrane</keyword>